<proteinExistence type="predicted"/>
<organism evidence="1 2">
    <name type="scientific">Phyllosticta paracitricarpa</name>
    <dbReference type="NCBI Taxonomy" id="2016321"/>
    <lineage>
        <taxon>Eukaryota</taxon>
        <taxon>Fungi</taxon>
        <taxon>Dikarya</taxon>
        <taxon>Ascomycota</taxon>
        <taxon>Pezizomycotina</taxon>
        <taxon>Dothideomycetes</taxon>
        <taxon>Dothideomycetes incertae sedis</taxon>
        <taxon>Botryosphaeriales</taxon>
        <taxon>Phyllostictaceae</taxon>
        <taxon>Phyllosticta</taxon>
    </lineage>
</organism>
<evidence type="ECO:0000313" key="2">
    <source>
        <dbReference type="Proteomes" id="UP001367316"/>
    </source>
</evidence>
<comment type="caution">
    <text evidence="1">The sequence shown here is derived from an EMBL/GenBank/DDBJ whole genome shotgun (WGS) entry which is preliminary data.</text>
</comment>
<gene>
    <name evidence="1" type="ORF">JOL62DRAFT_283866</name>
</gene>
<accession>A0ABR1MVX6</accession>
<reference evidence="1 2" key="1">
    <citation type="submission" date="2024-04" db="EMBL/GenBank/DDBJ databases">
        <title>Phyllosticta paracitricarpa is synonymous to the EU quarantine fungus P. citricarpa based on phylogenomic analyses.</title>
        <authorList>
            <consortium name="Lawrence Berkeley National Laboratory"/>
            <person name="Van ingen-buijs V.A."/>
            <person name="Van westerhoven A.C."/>
            <person name="Haridas S."/>
            <person name="Skiadas P."/>
            <person name="Martin F."/>
            <person name="Groenewald J.Z."/>
            <person name="Crous P.W."/>
            <person name="Seidl M.F."/>
        </authorList>
    </citation>
    <scope>NUCLEOTIDE SEQUENCE [LARGE SCALE GENOMIC DNA]</scope>
    <source>
        <strain evidence="1 2">CBS 141358</strain>
    </source>
</reference>
<protein>
    <submittedName>
        <fullName evidence="1">Uncharacterized protein</fullName>
    </submittedName>
</protein>
<sequence>MTSLRESAYADETRRGDCVLDSHDKYSRGCRSESRASRLTPVRRLFRCQMEGRFAFGDGVLGLASAAAAAVSPVNPVPLRRGNQRLHHEIRKNTACNCCSTATWSAGTRPSTRNLWSRKMMPCARARVSLALWSCVGGHDRKTREEKIETYGAAWLWRMSRTGASAMGSWGRGSWEPVRRAKTEC</sequence>
<dbReference type="Proteomes" id="UP001367316">
    <property type="component" value="Unassembled WGS sequence"/>
</dbReference>
<name>A0ABR1MVX6_9PEZI</name>
<dbReference type="EMBL" id="JBBPBF010000039">
    <property type="protein sequence ID" value="KAK7607088.1"/>
    <property type="molecule type" value="Genomic_DNA"/>
</dbReference>
<evidence type="ECO:0000313" key="1">
    <source>
        <dbReference type="EMBL" id="KAK7607088.1"/>
    </source>
</evidence>
<keyword evidence="2" id="KW-1185">Reference proteome</keyword>